<accession>X0TES0</accession>
<comment type="caution">
    <text evidence="1">The sequence shown here is derived from an EMBL/GenBank/DDBJ whole genome shotgun (WGS) entry which is preliminary data.</text>
</comment>
<reference evidence="1" key="1">
    <citation type="journal article" date="2014" name="Front. Microbiol.">
        <title>High frequency of phylogenetically diverse reductive dehalogenase-homologous genes in deep subseafloor sedimentary metagenomes.</title>
        <authorList>
            <person name="Kawai M."/>
            <person name="Futagami T."/>
            <person name="Toyoda A."/>
            <person name="Takaki Y."/>
            <person name="Nishi S."/>
            <person name="Hori S."/>
            <person name="Arai W."/>
            <person name="Tsubouchi T."/>
            <person name="Morono Y."/>
            <person name="Uchiyama I."/>
            <person name="Ito T."/>
            <person name="Fujiyama A."/>
            <person name="Inagaki F."/>
            <person name="Takami H."/>
        </authorList>
    </citation>
    <scope>NUCLEOTIDE SEQUENCE</scope>
    <source>
        <strain evidence="1">Expedition CK06-06</strain>
    </source>
</reference>
<dbReference type="EMBL" id="BARS01015577">
    <property type="protein sequence ID" value="GAF92008.1"/>
    <property type="molecule type" value="Genomic_DNA"/>
</dbReference>
<proteinExistence type="predicted"/>
<sequence length="71" mass="8269">MCRVSRDELNHDRNNMELESIFSAGLLDIKCWECKETFSNKDMFIVADDVDKGLCMECAENDDARIYWVGE</sequence>
<organism evidence="1">
    <name type="scientific">marine sediment metagenome</name>
    <dbReference type="NCBI Taxonomy" id="412755"/>
    <lineage>
        <taxon>unclassified sequences</taxon>
        <taxon>metagenomes</taxon>
        <taxon>ecological metagenomes</taxon>
    </lineage>
</organism>
<gene>
    <name evidence="1" type="ORF">S01H1_25749</name>
</gene>
<protein>
    <submittedName>
        <fullName evidence="1">Uncharacterized protein</fullName>
    </submittedName>
</protein>
<dbReference type="AlphaFoldDB" id="X0TES0"/>
<evidence type="ECO:0000313" key="1">
    <source>
        <dbReference type="EMBL" id="GAF92008.1"/>
    </source>
</evidence>
<name>X0TES0_9ZZZZ</name>